<evidence type="ECO:0000256" key="1">
    <source>
        <dbReference type="ARBA" id="ARBA00022676"/>
    </source>
</evidence>
<dbReference type="GO" id="GO:0008713">
    <property type="term" value="F:ADP-heptose-lipopolysaccharide heptosyltransferase activity"/>
    <property type="evidence" value="ECO:0007669"/>
    <property type="project" value="TreeGrafter"/>
</dbReference>
<evidence type="ECO:0000313" key="4">
    <source>
        <dbReference type="Proteomes" id="UP000443353"/>
    </source>
</evidence>
<dbReference type="InterPro" id="IPR051199">
    <property type="entry name" value="LPS_LOS_Heptosyltrfase"/>
</dbReference>
<proteinExistence type="predicted"/>
<dbReference type="SUPFAM" id="SSF53756">
    <property type="entry name" value="UDP-Glycosyltransferase/glycogen phosphorylase"/>
    <property type="match status" value="1"/>
</dbReference>
<dbReference type="PANTHER" id="PTHR30160">
    <property type="entry name" value="TETRAACYLDISACCHARIDE 4'-KINASE-RELATED"/>
    <property type="match status" value="1"/>
</dbReference>
<protein>
    <submittedName>
        <fullName evidence="3">Lipopolysaccharide heptosyltransferase family protein</fullName>
    </submittedName>
</protein>
<evidence type="ECO:0000256" key="2">
    <source>
        <dbReference type="ARBA" id="ARBA00022679"/>
    </source>
</evidence>
<keyword evidence="4" id="KW-1185">Reference proteome</keyword>
<dbReference type="InterPro" id="IPR002201">
    <property type="entry name" value="Glyco_trans_9"/>
</dbReference>
<dbReference type="GO" id="GO:0005829">
    <property type="term" value="C:cytosol"/>
    <property type="evidence" value="ECO:0007669"/>
    <property type="project" value="TreeGrafter"/>
</dbReference>
<dbReference type="EMBL" id="WSES01000004">
    <property type="protein sequence ID" value="MVW61112.1"/>
    <property type="molecule type" value="Genomic_DNA"/>
</dbReference>
<keyword evidence="1" id="KW-0328">Glycosyltransferase</keyword>
<dbReference type="GO" id="GO:0009244">
    <property type="term" value="P:lipopolysaccharide core region biosynthetic process"/>
    <property type="evidence" value="ECO:0007669"/>
    <property type="project" value="TreeGrafter"/>
</dbReference>
<evidence type="ECO:0000313" key="3">
    <source>
        <dbReference type="EMBL" id="MVW61112.1"/>
    </source>
</evidence>
<dbReference type="Proteomes" id="UP000443353">
    <property type="component" value="Unassembled WGS sequence"/>
</dbReference>
<dbReference type="RefSeq" id="WP_056130344.1">
    <property type="nucleotide sequence ID" value="NZ_WSES01000004.1"/>
</dbReference>
<dbReference type="PANTHER" id="PTHR30160:SF15">
    <property type="entry name" value="GLYCOSYLTRANSFERASE HI_0523-RELATED"/>
    <property type="match status" value="1"/>
</dbReference>
<gene>
    <name evidence="3" type="ORF">GPY61_14360</name>
</gene>
<dbReference type="Pfam" id="PF01075">
    <property type="entry name" value="Glyco_transf_9"/>
    <property type="match status" value="1"/>
</dbReference>
<sequence length="367" mass="41786">MNVPLIPTDLLKKSDKILFIAHLALGDYTYLQNCFQAFARAYPHLKLHLWVDEVRRTSDASQWPHLKKNVLYDWLDACDFIEKVYKQNYSPELFQASIREAQQEHYPIVVSLGTLRPHFYADLAREISPDGFVLGLKKPHGLQGLIHWFSYRKLDASLDPDVADRASAPHISDVHADWFRQLAGVDIPPAGRIPFVHIPGQFVEGAKARLHEWGFDGRRGKLVFINPFAKTRKRCWPVERVAELITTMRAQPEWRDACFIVNAVPQEVDNVKAMLARRQLDRTELFSANENFFQLPAMLAQCDLIVSVETAVMHLANAVGVPVVALMRQKTPEWAPVDKANSTVITADQRRDWVKAIPVDAVMHALA</sequence>
<keyword evidence="2 3" id="KW-0808">Transferase</keyword>
<dbReference type="Gene3D" id="3.40.50.2000">
    <property type="entry name" value="Glycogen Phosphorylase B"/>
    <property type="match status" value="1"/>
</dbReference>
<accession>A0A7X3K840</accession>
<reference evidence="3 4" key="1">
    <citation type="submission" date="2019-12" db="EMBL/GenBank/DDBJ databases">
        <authorList>
            <person name="Li C."/>
            <person name="Zhao J."/>
        </authorList>
    </citation>
    <scope>NUCLEOTIDE SEQUENCE [LARGE SCALE GENOMIC DNA]</scope>
    <source>
        <strain evidence="3 4">NEAU-DD11</strain>
    </source>
</reference>
<name>A0A7X3K840_9BURK</name>
<organism evidence="3 4">
    <name type="scientific">Massilia cellulosiltytica</name>
    <dbReference type="NCBI Taxonomy" id="2683234"/>
    <lineage>
        <taxon>Bacteria</taxon>
        <taxon>Pseudomonadati</taxon>
        <taxon>Pseudomonadota</taxon>
        <taxon>Betaproteobacteria</taxon>
        <taxon>Burkholderiales</taxon>
        <taxon>Oxalobacteraceae</taxon>
        <taxon>Telluria group</taxon>
        <taxon>Massilia</taxon>
    </lineage>
</organism>
<dbReference type="AlphaFoldDB" id="A0A7X3K840"/>
<comment type="caution">
    <text evidence="3">The sequence shown here is derived from an EMBL/GenBank/DDBJ whole genome shotgun (WGS) entry which is preliminary data.</text>
</comment>